<protein>
    <submittedName>
        <fullName evidence="2">Uncharacterized protein</fullName>
    </submittedName>
</protein>
<accession>A0ABV3SXP4</accession>
<organism evidence="2 3">
    <name type="scientific">Nocardioides eburneus</name>
    <dbReference type="NCBI Taxonomy" id="3231482"/>
    <lineage>
        <taxon>Bacteria</taxon>
        <taxon>Bacillati</taxon>
        <taxon>Actinomycetota</taxon>
        <taxon>Actinomycetes</taxon>
        <taxon>Propionibacteriales</taxon>
        <taxon>Nocardioidaceae</taxon>
        <taxon>Nocardioides</taxon>
    </lineage>
</organism>
<evidence type="ECO:0000313" key="3">
    <source>
        <dbReference type="Proteomes" id="UP001556631"/>
    </source>
</evidence>
<evidence type="ECO:0000256" key="1">
    <source>
        <dbReference type="SAM" id="MobiDB-lite"/>
    </source>
</evidence>
<feature type="region of interest" description="Disordered" evidence="1">
    <location>
        <begin position="27"/>
        <end position="52"/>
    </location>
</feature>
<comment type="caution">
    <text evidence="2">The sequence shown here is derived from an EMBL/GenBank/DDBJ whole genome shotgun (WGS) entry which is preliminary data.</text>
</comment>
<sequence length="63" mass="6976">MAPMRYWLTVLNQHEDRHGLHLELHPAQTQPAPLSGEEAEAPQGAQTESATALGILRWTPSSF</sequence>
<gene>
    <name evidence="2" type="ORF">AB3X52_04125</name>
</gene>
<reference evidence="2 3" key="1">
    <citation type="submission" date="2024-07" db="EMBL/GenBank/DDBJ databases">
        <authorList>
            <person name="Lee S."/>
            <person name="Kang M."/>
        </authorList>
    </citation>
    <scope>NUCLEOTIDE SEQUENCE [LARGE SCALE GENOMIC DNA]</scope>
    <source>
        <strain evidence="2 3">DS6</strain>
    </source>
</reference>
<name>A0ABV3SXP4_9ACTN</name>
<dbReference type="Proteomes" id="UP001556631">
    <property type="component" value="Unassembled WGS sequence"/>
</dbReference>
<dbReference type="RefSeq" id="WP_367991569.1">
    <property type="nucleotide sequence ID" value="NZ_JBFPJR010000005.1"/>
</dbReference>
<dbReference type="EMBL" id="JBFPJR010000005">
    <property type="protein sequence ID" value="MEX0426798.1"/>
    <property type="molecule type" value="Genomic_DNA"/>
</dbReference>
<proteinExistence type="predicted"/>
<keyword evidence="3" id="KW-1185">Reference proteome</keyword>
<evidence type="ECO:0000313" key="2">
    <source>
        <dbReference type="EMBL" id="MEX0426798.1"/>
    </source>
</evidence>